<dbReference type="InterPro" id="IPR005836">
    <property type="entry name" value="ADP_Glu_pyroP_CS"/>
</dbReference>
<dbReference type="InterPro" id="IPR029044">
    <property type="entry name" value="Nucleotide-diphossugar_trans"/>
</dbReference>
<dbReference type="PROSITE" id="PS00809">
    <property type="entry name" value="ADP_GLC_PYROPHOSPH_2"/>
    <property type="match status" value="1"/>
</dbReference>
<dbReference type="PANTHER" id="PTHR43523">
    <property type="entry name" value="GLUCOSE-1-PHOSPHATE ADENYLYLTRANSFERASE-RELATED"/>
    <property type="match status" value="1"/>
</dbReference>
<evidence type="ECO:0000256" key="4">
    <source>
        <dbReference type="ARBA" id="ARBA00022695"/>
    </source>
</evidence>
<organism evidence="13 14">
    <name type="scientific">Arthrobacter woluwensis</name>
    <dbReference type="NCBI Taxonomy" id="156980"/>
    <lineage>
        <taxon>Bacteria</taxon>
        <taxon>Bacillati</taxon>
        <taxon>Actinomycetota</taxon>
        <taxon>Actinomycetes</taxon>
        <taxon>Micrococcales</taxon>
        <taxon>Micrococcaceae</taxon>
        <taxon>Arthrobacter</taxon>
    </lineage>
</organism>
<dbReference type="GO" id="GO:0005978">
    <property type="term" value="P:glycogen biosynthetic process"/>
    <property type="evidence" value="ECO:0007669"/>
    <property type="project" value="UniProtKB-UniRule"/>
</dbReference>
<evidence type="ECO:0000256" key="1">
    <source>
        <dbReference type="ARBA" id="ARBA00010443"/>
    </source>
</evidence>
<evidence type="ECO:0000313" key="14">
    <source>
        <dbReference type="Proteomes" id="UP000182652"/>
    </source>
</evidence>
<comment type="similarity">
    <text evidence="1 9">Belongs to the bacterial/plant glucose-1-phosphate adenylyltransferase family.</text>
</comment>
<dbReference type="GO" id="GO:0005524">
    <property type="term" value="F:ATP binding"/>
    <property type="evidence" value="ECO:0007669"/>
    <property type="project" value="UniProtKB-KW"/>
</dbReference>
<dbReference type="CDD" id="cd04651">
    <property type="entry name" value="LbH_G1P_AT_C"/>
    <property type="match status" value="1"/>
</dbReference>
<feature type="compositionally biased region" description="Acidic residues" evidence="10">
    <location>
        <begin position="461"/>
        <end position="473"/>
    </location>
</feature>
<evidence type="ECO:0000256" key="3">
    <source>
        <dbReference type="ARBA" id="ARBA00022679"/>
    </source>
</evidence>
<dbReference type="PROSITE" id="PS00810">
    <property type="entry name" value="ADP_GLC_PYROPHOSPH_3"/>
    <property type="match status" value="1"/>
</dbReference>
<feature type="binding site" evidence="9">
    <location>
        <position position="163"/>
    </location>
    <ligand>
        <name>alpha-D-glucose 1-phosphate</name>
        <dbReference type="ChEBI" id="CHEBI:58601"/>
    </ligand>
</feature>
<keyword evidence="8 9" id="KW-0119">Carbohydrate metabolism</keyword>
<feature type="site" description="Could play a key role in the communication between the regulatory and the substrate sites" evidence="9">
    <location>
        <position position="97"/>
    </location>
</feature>
<evidence type="ECO:0000256" key="6">
    <source>
        <dbReference type="ARBA" id="ARBA00022840"/>
    </source>
</evidence>
<evidence type="ECO:0000259" key="12">
    <source>
        <dbReference type="Pfam" id="PF24894"/>
    </source>
</evidence>
<feature type="domain" description="Nucleotidyl transferase" evidence="11">
    <location>
        <begin position="8"/>
        <end position="277"/>
    </location>
</feature>
<dbReference type="Proteomes" id="UP000182652">
    <property type="component" value="Unassembled WGS sequence"/>
</dbReference>
<comment type="caution">
    <text evidence="9">Lacks conserved residue(s) required for the propagation of feature annotation.</text>
</comment>
<dbReference type="SUPFAM" id="SSF53448">
    <property type="entry name" value="Nucleotide-diphospho-sugar transferases"/>
    <property type="match status" value="1"/>
</dbReference>
<feature type="region of interest" description="Disordered" evidence="10">
    <location>
        <begin position="454"/>
        <end position="483"/>
    </location>
</feature>
<evidence type="ECO:0000256" key="10">
    <source>
        <dbReference type="SAM" id="MobiDB-lite"/>
    </source>
</evidence>
<feature type="domain" description="Glucose-1-phosphate adenylyltransferase/Bifunctional protein GlmU-like C-terminal hexapeptide" evidence="12">
    <location>
        <begin position="301"/>
        <end position="404"/>
    </location>
</feature>
<proteinExistence type="inferred from homology"/>
<evidence type="ECO:0000256" key="7">
    <source>
        <dbReference type="ARBA" id="ARBA00023056"/>
    </source>
</evidence>
<dbReference type="InterPro" id="IPR023049">
    <property type="entry name" value="GlgC_bac"/>
</dbReference>
<gene>
    <name evidence="9" type="primary">glgC</name>
    <name evidence="13" type="ORF">SAMN04489745_1992</name>
</gene>
<name>A0A1H4PJY9_9MICC</name>
<keyword evidence="7 9" id="KW-0320">Glycogen biosynthesis</keyword>
<dbReference type="InterPro" id="IPR056818">
    <property type="entry name" value="GlmU/GlgC-like_hexapep"/>
</dbReference>
<accession>A0A1H4PJY9</accession>
<feature type="site" description="Could play a key role in the communication between the regulatory and the substrate sites" evidence="9">
    <location>
        <position position="60"/>
    </location>
</feature>
<evidence type="ECO:0000313" key="13">
    <source>
        <dbReference type="EMBL" id="SEC07422.1"/>
    </source>
</evidence>
<evidence type="ECO:0000256" key="2">
    <source>
        <dbReference type="ARBA" id="ARBA00022600"/>
    </source>
</evidence>
<dbReference type="NCBIfam" id="TIGR02091">
    <property type="entry name" value="glgC"/>
    <property type="match status" value="1"/>
</dbReference>
<feature type="binding site" evidence="9">
    <location>
        <position position="198"/>
    </location>
    <ligand>
        <name>alpha-D-glucose 1-phosphate</name>
        <dbReference type="ChEBI" id="CHEBI:58601"/>
    </ligand>
</feature>
<comment type="pathway">
    <text evidence="9">Glycan biosynthesis; glycogen biosynthesis.</text>
</comment>
<dbReference type="NCBIfam" id="NF001947">
    <property type="entry name" value="PRK00725.1"/>
    <property type="match status" value="1"/>
</dbReference>
<dbReference type="InterPro" id="IPR005835">
    <property type="entry name" value="NTP_transferase_dom"/>
</dbReference>
<dbReference type="Pfam" id="PF00483">
    <property type="entry name" value="NTP_transferase"/>
    <property type="match status" value="1"/>
</dbReference>
<evidence type="ECO:0000256" key="5">
    <source>
        <dbReference type="ARBA" id="ARBA00022741"/>
    </source>
</evidence>
<dbReference type="RefSeq" id="WP_082724064.1">
    <property type="nucleotide sequence ID" value="NZ_FNSN01000003.1"/>
</dbReference>
<dbReference type="AlphaFoldDB" id="A0A1H4PJY9"/>
<comment type="subunit">
    <text evidence="9">Homotetramer.</text>
</comment>
<dbReference type="HAMAP" id="MF_00624">
    <property type="entry name" value="GlgC"/>
    <property type="match status" value="1"/>
</dbReference>
<dbReference type="EC" id="2.7.7.27" evidence="9"/>
<keyword evidence="5 9" id="KW-0547">Nucleotide-binding</keyword>
<comment type="catalytic activity">
    <reaction evidence="9">
        <text>alpha-D-glucose 1-phosphate + ATP + H(+) = ADP-alpha-D-glucose + diphosphate</text>
        <dbReference type="Rhea" id="RHEA:12120"/>
        <dbReference type="ChEBI" id="CHEBI:15378"/>
        <dbReference type="ChEBI" id="CHEBI:30616"/>
        <dbReference type="ChEBI" id="CHEBI:33019"/>
        <dbReference type="ChEBI" id="CHEBI:57498"/>
        <dbReference type="ChEBI" id="CHEBI:58601"/>
        <dbReference type="EC" id="2.7.7.27"/>
    </reaction>
</comment>
<feature type="binding site" evidence="9">
    <location>
        <begin position="180"/>
        <end position="181"/>
    </location>
    <ligand>
        <name>alpha-D-glucose 1-phosphate</name>
        <dbReference type="ChEBI" id="CHEBI:58601"/>
    </ligand>
</feature>
<sequence>MALKKVLAIVLAGGEGNRLMPLTADRAKPAVPFAGSYRLIDFALSNLVNSGYFKIVVLTQYKSHSLDRHISETWRLSTQLQNYVASVPAQQRIGKSWFLGSANAIYQSLNLIHDAQPDIVVVVGADHVYRMDFQQMVAQHVASGAKATVAAVRQPLEMANQFGVIEVDQEDASKISAFVEKPASTPGLAAAPDQFLASMGNYVFDADALVEALTLDAERTDTKHDMGGDIIPYFVSRGEAGVYDFTTNSIPGATERDRTYWRDVGTIDSFYDAHMDLISPVPVFNLYNRDWPIFTRQTISPPAKFVKGRNNTVGTALDSIVANGVVVSGGIVEGSVLSNDAYIEAGARVLDSVLMDNVYVGEGAIVRRAILDKNVRIPKGATIGVDRELDEARGFKVTESGITVLSKGQPVPEPDEDELALSRSLRGTVPESVKAAVEEYDELKAAIDKVSLVQTETTETTSDEDADSTEDAAAEVTLNAKGS</sequence>
<evidence type="ECO:0000259" key="11">
    <source>
        <dbReference type="Pfam" id="PF00483"/>
    </source>
</evidence>
<comment type="function">
    <text evidence="9">Involved in the biosynthesis of ADP-glucose, a building block required for the elongation reactions to produce glycogen. Catalyzes the reaction between ATP and alpha-D-glucose 1-phosphate (G1P) to produce pyrophosphate and ADP-Glc.</text>
</comment>
<dbReference type="GO" id="GO:0008878">
    <property type="term" value="F:glucose-1-phosphate adenylyltransferase activity"/>
    <property type="evidence" value="ECO:0007669"/>
    <property type="project" value="UniProtKB-UniRule"/>
</dbReference>
<dbReference type="EMBL" id="FNSN01000003">
    <property type="protein sequence ID" value="SEC07422.1"/>
    <property type="molecule type" value="Genomic_DNA"/>
</dbReference>
<dbReference type="InterPro" id="IPR011831">
    <property type="entry name" value="ADP-Glc_PPase"/>
</dbReference>
<dbReference type="PANTHER" id="PTHR43523:SF2">
    <property type="entry name" value="GLUCOSE-1-PHOSPHATE ADENYLYLTRANSFERASE"/>
    <property type="match status" value="1"/>
</dbReference>
<keyword evidence="3 9" id="KW-0808">Transferase</keyword>
<dbReference type="InterPro" id="IPR011004">
    <property type="entry name" value="Trimer_LpxA-like_sf"/>
</dbReference>
<dbReference type="NCBIfam" id="NF002023">
    <property type="entry name" value="PRK00844.1"/>
    <property type="match status" value="1"/>
</dbReference>
<dbReference type="Gene3D" id="3.90.550.10">
    <property type="entry name" value="Spore Coat Polysaccharide Biosynthesis Protein SpsA, Chain A"/>
    <property type="match status" value="1"/>
</dbReference>
<keyword evidence="2 9" id="KW-0321">Glycogen metabolism</keyword>
<dbReference type="SUPFAM" id="SSF51161">
    <property type="entry name" value="Trimeric LpxA-like enzymes"/>
    <property type="match status" value="1"/>
</dbReference>
<keyword evidence="6 9" id="KW-0067">ATP-binding</keyword>
<evidence type="ECO:0000256" key="9">
    <source>
        <dbReference type="HAMAP-Rule" id="MF_00624"/>
    </source>
</evidence>
<dbReference type="UniPathway" id="UPA00164"/>
<dbReference type="Gene3D" id="2.160.10.10">
    <property type="entry name" value="Hexapeptide repeat proteins"/>
    <property type="match status" value="1"/>
</dbReference>
<dbReference type="Pfam" id="PF24894">
    <property type="entry name" value="Hexapep_GlmU"/>
    <property type="match status" value="1"/>
</dbReference>
<dbReference type="CDD" id="cd02508">
    <property type="entry name" value="ADP_Glucose_PP"/>
    <property type="match status" value="1"/>
</dbReference>
<protein>
    <recommendedName>
        <fullName evidence="9">Glucose-1-phosphate adenylyltransferase</fullName>
        <ecNumber evidence="9">2.7.7.27</ecNumber>
    </recommendedName>
    <alternativeName>
        <fullName evidence="9">ADP-glucose pyrophosphorylase</fullName>
        <shortName evidence="9">ADPGlc PPase</shortName>
    </alternativeName>
    <alternativeName>
        <fullName evidence="9">ADP-glucose synthase</fullName>
    </alternativeName>
</protein>
<keyword evidence="4 9" id="KW-0548">Nucleotidyltransferase</keyword>
<keyword evidence="14" id="KW-1185">Reference proteome</keyword>
<reference evidence="13 14" key="1">
    <citation type="submission" date="2016-10" db="EMBL/GenBank/DDBJ databases">
        <authorList>
            <person name="de Groot N.N."/>
        </authorList>
    </citation>
    <scope>NUCLEOTIDE SEQUENCE [LARGE SCALE GENOMIC DNA]</scope>
    <source>
        <strain evidence="13 14">DSM 10495</strain>
    </source>
</reference>
<evidence type="ECO:0000256" key="8">
    <source>
        <dbReference type="ARBA" id="ARBA00023277"/>
    </source>
</evidence>
<dbReference type="STRING" id="156980.SAMN04489745_1992"/>